<proteinExistence type="predicted"/>
<gene>
    <name evidence="1" type="ORF">MEG1DRAFT_02455</name>
</gene>
<name>A0A081RW44_PHOTE</name>
<comment type="caution">
    <text evidence="1">The sequence shown here is derived from an EMBL/GenBank/DDBJ whole genome shotgun (WGS) entry which is preliminary data.</text>
</comment>
<evidence type="ECO:0000313" key="1">
    <source>
        <dbReference type="EMBL" id="KER02897.1"/>
    </source>
</evidence>
<organism evidence="1 2">
    <name type="scientific">Photorhabdus temperata subsp. temperata Meg1</name>
    <dbReference type="NCBI Taxonomy" id="1393735"/>
    <lineage>
        <taxon>Bacteria</taxon>
        <taxon>Pseudomonadati</taxon>
        <taxon>Pseudomonadota</taxon>
        <taxon>Gammaproteobacteria</taxon>
        <taxon>Enterobacterales</taxon>
        <taxon>Morganellaceae</taxon>
        <taxon>Photorhabdus</taxon>
    </lineage>
</organism>
<sequence>MSKMKNYTPKHYVVKKIEDMSITTQIDSLDQAIYYPNSVTIHAAPRGSKLKDGSESKFGHVFMTVTGFNDNTDRFESITIGLSIGDSVWTPKDNISYNDRIDYPEASSLTIISGNYPHYQNVTRLYQTVKDYKEGKIKPPDYHIGAFNCIHFVKELAKNAGINLSLSSTPNGVAEYIKHIADGYRTPIVIDLNGDGVKTISIDSGIEFDFGGNGDKTKTGWVNENDGLLVIDKNNDGIINNGSELFGEETILSSGKKAKNGFEALLDLDSNKDGVLDANDLLWSSLKIWQDKNQDAYTDQGELKSMEEVGIESINLDYGEIEHFDSEGNYHGLASSVNWSDGRNTDIIDIWFKQGENRNYSQDNEINKLINQRENFTAKNEDIIPENIQNDLIQPQNIPVNNLGQYHEVYYFDDGFIGF</sequence>
<reference evidence="1 2" key="1">
    <citation type="submission" date="2014-03" db="EMBL/GenBank/DDBJ databases">
        <title>Draft Genome of Photorhabdus temperata Meg1.</title>
        <authorList>
            <person name="Hurst S.G.IV."/>
            <person name="Morris K."/>
            <person name="Thomas K."/>
            <person name="Tisa L.S."/>
        </authorList>
    </citation>
    <scope>NUCLEOTIDE SEQUENCE [LARGE SCALE GENOMIC DNA]</scope>
    <source>
        <strain evidence="1 2">Meg1</strain>
    </source>
</reference>
<dbReference type="PANTHER" id="PTHR39431:SF1">
    <property type="entry name" value="FRPA_C-RELATED PROTEIN"/>
    <property type="match status" value="1"/>
</dbReference>
<accession>A0A081RW44</accession>
<dbReference type="PROSITE" id="PS00018">
    <property type="entry name" value="EF_HAND_1"/>
    <property type="match status" value="1"/>
</dbReference>
<dbReference type="PANTHER" id="PTHR39431">
    <property type="entry name" value="FRPA/C-RELATED PROTEIN"/>
    <property type="match status" value="1"/>
</dbReference>
<dbReference type="RefSeq" id="WP_051769487.1">
    <property type="nucleotide sequence ID" value="NZ_CAWLUD010000039.1"/>
</dbReference>
<protein>
    <submittedName>
        <fullName evidence="1">Uncharacterized protein</fullName>
    </submittedName>
</protein>
<dbReference type="EMBL" id="JGVH01000039">
    <property type="protein sequence ID" value="KER02897.1"/>
    <property type="molecule type" value="Genomic_DNA"/>
</dbReference>
<dbReference type="Proteomes" id="UP000028002">
    <property type="component" value="Unassembled WGS sequence"/>
</dbReference>
<evidence type="ECO:0000313" key="2">
    <source>
        <dbReference type="Proteomes" id="UP000028002"/>
    </source>
</evidence>
<dbReference type="AlphaFoldDB" id="A0A081RW44"/>
<dbReference type="InterPro" id="IPR018247">
    <property type="entry name" value="EF_Hand_1_Ca_BS"/>
</dbReference>
<dbReference type="PATRIC" id="fig|1393735.3.peg.2511"/>